<dbReference type="GO" id="GO:0008168">
    <property type="term" value="F:methyltransferase activity"/>
    <property type="evidence" value="ECO:0007669"/>
    <property type="project" value="UniProtKB-KW"/>
</dbReference>
<keyword evidence="3" id="KW-1185">Reference proteome</keyword>
<dbReference type="NCBIfam" id="TIGR01444">
    <property type="entry name" value="fkbM_fam"/>
    <property type="match status" value="1"/>
</dbReference>
<keyword evidence="2" id="KW-0808">Transferase</keyword>
<dbReference type="InterPro" id="IPR052514">
    <property type="entry name" value="SAM-dependent_MTase"/>
</dbReference>
<dbReference type="PANTHER" id="PTHR34203:SF15">
    <property type="entry name" value="SLL1173 PROTEIN"/>
    <property type="match status" value="1"/>
</dbReference>
<dbReference type="GO" id="GO:0032259">
    <property type="term" value="P:methylation"/>
    <property type="evidence" value="ECO:0007669"/>
    <property type="project" value="UniProtKB-KW"/>
</dbReference>
<dbReference type="PANTHER" id="PTHR34203">
    <property type="entry name" value="METHYLTRANSFERASE, FKBM FAMILY PROTEIN"/>
    <property type="match status" value="1"/>
</dbReference>
<organism evidence="2 3">
    <name type="scientific">Litoribacter ruber</name>
    <dbReference type="NCBI Taxonomy" id="702568"/>
    <lineage>
        <taxon>Bacteria</taxon>
        <taxon>Pseudomonadati</taxon>
        <taxon>Bacteroidota</taxon>
        <taxon>Cytophagia</taxon>
        <taxon>Cytophagales</taxon>
        <taxon>Cyclobacteriaceae</taxon>
        <taxon>Litoribacter</taxon>
    </lineage>
</organism>
<dbReference type="InterPro" id="IPR029063">
    <property type="entry name" value="SAM-dependent_MTases_sf"/>
</dbReference>
<dbReference type="InterPro" id="IPR006342">
    <property type="entry name" value="FkbM_mtfrase"/>
</dbReference>
<comment type="caution">
    <text evidence="2">The sequence shown here is derived from an EMBL/GenBank/DDBJ whole genome shotgun (WGS) entry which is preliminary data.</text>
</comment>
<accession>A0AAP2CN62</accession>
<reference evidence="2 3" key="1">
    <citation type="submission" date="2021-05" db="EMBL/GenBank/DDBJ databases">
        <authorList>
            <person name="Zhang Z.D."/>
            <person name="Osman G."/>
        </authorList>
    </citation>
    <scope>NUCLEOTIDE SEQUENCE [LARGE SCALE GENOMIC DNA]</scope>
    <source>
        <strain evidence="2 3">KCTC 32217</strain>
    </source>
</reference>
<protein>
    <submittedName>
        <fullName evidence="2">FkbM family methyltransferase</fullName>
    </submittedName>
</protein>
<dbReference type="SUPFAM" id="SSF53335">
    <property type="entry name" value="S-adenosyl-L-methionine-dependent methyltransferases"/>
    <property type="match status" value="1"/>
</dbReference>
<evidence type="ECO:0000313" key="3">
    <source>
        <dbReference type="Proteomes" id="UP001319104"/>
    </source>
</evidence>
<keyword evidence="2" id="KW-0489">Methyltransferase</keyword>
<dbReference type="Pfam" id="PF05050">
    <property type="entry name" value="Methyltransf_21"/>
    <property type="match status" value="1"/>
</dbReference>
<dbReference type="AlphaFoldDB" id="A0AAP2CN62"/>
<evidence type="ECO:0000259" key="1">
    <source>
        <dbReference type="Pfam" id="PF05050"/>
    </source>
</evidence>
<dbReference type="Proteomes" id="UP001319104">
    <property type="component" value="Unassembled WGS sequence"/>
</dbReference>
<feature type="domain" description="Methyltransferase FkbM" evidence="1">
    <location>
        <begin position="9"/>
        <end position="156"/>
    </location>
</feature>
<sequence>MNQFSLVIDCGANVGDISALFLKKEASVIAFEPDPIAYKMLQTRFKDEKNMQLINKAVDHQNSVAKLYFHMHQQESGNSAFTVSSSIIGDKKNINLQDSIEIETVDLDSFISNLDQPVDILKMDVEGAEIEILHKLIQNETYKKIGILLVETHETKIPGHIDKVAELKATIRRLKIDNIKLNWV</sequence>
<gene>
    <name evidence="2" type="ORF">KI659_16475</name>
</gene>
<dbReference type="Gene3D" id="3.40.50.150">
    <property type="entry name" value="Vaccinia Virus protein VP39"/>
    <property type="match status" value="1"/>
</dbReference>
<name>A0AAP2CN62_9BACT</name>
<evidence type="ECO:0000313" key="2">
    <source>
        <dbReference type="EMBL" id="MBS9525615.1"/>
    </source>
</evidence>
<dbReference type="EMBL" id="JAHCMY010000015">
    <property type="protein sequence ID" value="MBS9525615.1"/>
    <property type="molecule type" value="Genomic_DNA"/>
</dbReference>
<proteinExistence type="predicted"/>